<name>A0AAU9SNP9_THLAR</name>
<dbReference type="AlphaFoldDB" id="A0AAU9SNP9"/>
<organism evidence="2 3">
    <name type="scientific">Thlaspi arvense</name>
    <name type="common">Field penny-cress</name>
    <dbReference type="NCBI Taxonomy" id="13288"/>
    <lineage>
        <taxon>Eukaryota</taxon>
        <taxon>Viridiplantae</taxon>
        <taxon>Streptophyta</taxon>
        <taxon>Embryophyta</taxon>
        <taxon>Tracheophyta</taxon>
        <taxon>Spermatophyta</taxon>
        <taxon>Magnoliopsida</taxon>
        <taxon>eudicotyledons</taxon>
        <taxon>Gunneridae</taxon>
        <taxon>Pentapetalae</taxon>
        <taxon>rosids</taxon>
        <taxon>malvids</taxon>
        <taxon>Brassicales</taxon>
        <taxon>Brassicaceae</taxon>
        <taxon>Thlaspideae</taxon>
        <taxon>Thlaspi</taxon>
    </lineage>
</organism>
<dbReference type="Pfam" id="PF13456">
    <property type="entry name" value="RVT_3"/>
    <property type="match status" value="1"/>
</dbReference>
<dbReference type="SUPFAM" id="SSF53098">
    <property type="entry name" value="Ribonuclease H-like"/>
    <property type="match status" value="1"/>
</dbReference>
<accession>A0AAU9SNP9</accession>
<dbReference type="InterPro" id="IPR052929">
    <property type="entry name" value="RNase_H-like_EbsB-rel"/>
</dbReference>
<dbReference type="InterPro" id="IPR012337">
    <property type="entry name" value="RNaseH-like_sf"/>
</dbReference>
<protein>
    <recommendedName>
        <fullName evidence="1">RNase H type-1 domain-containing protein</fullName>
    </recommendedName>
</protein>
<feature type="domain" description="RNase H type-1" evidence="1">
    <location>
        <begin position="21"/>
        <end position="134"/>
    </location>
</feature>
<evidence type="ECO:0000313" key="2">
    <source>
        <dbReference type="EMBL" id="CAH2070109.1"/>
    </source>
</evidence>
<dbReference type="Gene3D" id="3.30.420.10">
    <property type="entry name" value="Ribonuclease H-like superfamily/Ribonuclease H"/>
    <property type="match status" value="1"/>
</dbReference>
<sequence>MHISNRKHPSLSVDMLGDLEGSGLARLEWTITHAASGLKVSGSDSCNNSISALQAEDLALLAAIQHAKTLGLNTVSAFSDSQELIKIINSVSNYKDLHGIGFDIQAISHSFSSILFYHVLQKDNQETDSLAKNALSSFGLNSNRL</sequence>
<dbReference type="PANTHER" id="PTHR47074">
    <property type="entry name" value="BNAC02G40300D PROTEIN"/>
    <property type="match status" value="1"/>
</dbReference>
<evidence type="ECO:0000313" key="3">
    <source>
        <dbReference type="Proteomes" id="UP000836841"/>
    </source>
</evidence>
<dbReference type="Proteomes" id="UP000836841">
    <property type="component" value="Chromosome 6"/>
</dbReference>
<keyword evidence="3" id="KW-1185">Reference proteome</keyword>
<dbReference type="GO" id="GO:0003676">
    <property type="term" value="F:nucleic acid binding"/>
    <property type="evidence" value="ECO:0007669"/>
    <property type="project" value="InterPro"/>
</dbReference>
<dbReference type="EMBL" id="OU466862">
    <property type="protein sequence ID" value="CAH2070109.1"/>
    <property type="molecule type" value="Genomic_DNA"/>
</dbReference>
<gene>
    <name evidence="2" type="ORF">TAV2_LOCUS20962</name>
</gene>
<dbReference type="InterPro" id="IPR036397">
    <property type="entry name" value="RNaseH_sf"/>
</dbReference>
<dbReference type="GO" id="GO:0004523">
    <property type="term" value="F:RNA-DNA hybrid ribonuclease activity"/>
    <property type="evidence" value="ECO:0007669"/>
    <property type="project" value="InterPro"/>
</dbReference>
<reference evidence="2 3" key="1">
    <citation type="submission" date="2022-03" db="EMBL/GenBank/DDBJ databases">
        <authorList>
            <person name="Nunn A."/>
            <person name="Chopra R."/>
            <person name="Nunn A."/>
            <person name="Contreras Garrido A."/>
        </authorList>
    </citation>
    <scope>NUCLEOTIDE SEQUENCE [LARGE SCALE GENOMIC DNA]</scope>
</reference>
<dbReference type="PANTHER" id="PTHR47074:SF49">
    <property type="entry name" value="POLYNUCLEOTIDYL TRANSFERASE, RIBONUCLEASE H-LIKE SUPERFAMILY PROTEIN"/>
    <property type="match status" value="1"/>
</dbReference>
<proteinExistence type="predicted"/>
<evidence type="ECO:0000259" key="1">
    <source>
        <dbReference type="Pfam" id="PF13456"/>
    </source>
</evidence>
<dbReference type="InterPro" id="IPR002156">
    <property type="entry name" value="RNaseH_domain"/>
</dbReference>